<dbReference type="PROSITE" id="PS51257">
    <property type="entry name" value="PROKAR_LIPOPROTEIN"/>
    <property type="match status" value="1"/>
</dbReference>
<organism evidence="1 2">
    <name type="scientific">Enterobacter cloacae</name>
    <dbReference type="NCBI Taxonomy" id="550"/>
    <lineage>
        <taxon>Bacteria</taxon>
        <taxon>Pseudomonadati</taxon>
        <taxon>Pseudomonadota</taxon>
        <taxon>Gammaproteobacteria</taxon>
        <taxon>Enterobacterales</taxon>
        <taxon>Enterobacteriaceae</taxon>
        <taxon>Enterobacter</taxon>
        <taxon>Enterobacter cloacae complex</taxon>
    </lineage>
</organism>
<name>A0A7H8UN32_ENTCL</name>
<dbReference type="EMBL" id="CP056117">
    <property type="protein sequence ID" value="QLA00088.1"/>
    <property type="molecule type" value="Genomic_DNA"/>
</dbReference>
<dbReference type="Proteomes" id="UP000509421">
    <property type="component" value="Chromosome"/>
</dbReference>
<proteinExistence type="predicted"/>
<evidence type="ECO:0000313" key="1">
    <source>
        <dbReference type="EMBL" id="QLA00088.1"/>
    </source>
</evidence>
<accession>A0A7H8UN32</accession>
<gene>
    <name evidence="1" type="ORF">HWQ14_21615</name>
</gene>
<protein>
    <recommendedName>
        <fullName evidence="3">Lipoprotein</fullName>
    </recommendedName>
</protein>
<evidence type="ECO:0000313" key="2">
    <source>
        <dbReference type="Proteomes" id="UP000509421"/>
    </source>
</evidence>
<reference evidence="1 2" key="1">
    <citation type="submission" date="2020-06" db="EMBL/GenBank/DDBJ databases">
        <title>Long-read sequencing of DSM26481-BlokeschLab.</title>
        <authorList>
            <person name="Blokesch M."/>
        </authorList>
    </citation>
    <scope>NUCLEOTIDE SEQUENCE [LARGE SCALE GENOMIC DNA]</scope>
    <source>
        <strain evidence="1 2">DSM 26481</strain>
    </source>
</reference>
<evidence type="ECO:0008006" key="3">
    <source>
        <dbReference type="Google" id="ProtNLM"/>
    </source>
</evidence>
<dbReference type="RefSeq" id="WP_176610957.1">
    <property type="nucleotide sequence ID" value="NZ_CP056117.1"/>
</dbReference>
<sequence length="118" mass="13005">MKFLTVIVAVTLLTACQLVRPFGDATTYKPFTVSSHPGLDGRYHCMRSALGAEGYEVEYIFPERDTPNFFDISEGNRLIAQVDMTHTTGASFLDITLISGSKQTNEELGRVIAPCVSR</sequence>
<dbReference type="AlphaFoldDB" id="A0A7H8UN32"/>